<name>A0A6G4X3X1_9ACTN</name>
<feature type="domain" description="PEP-utilising enzyme mobile" evidence="1">
    <location>
        <begin position="642"/>
        <end position="710"/>
    </location>
</feature>
<dbReference type="GO" id="GO:0016301">
    <property type="term" value="F:kinase activity"/>
    <property type="evidence" value="ECO:0007669"/>
    <property type="project" value="InterPro"/>
</dbReference>
<evidence type="ECO:0000259" key="1">
    <source>
        <dbReference type="Pfam" id="PF00391"/>
    </source>
</evidence>
<proteinExistence type="predicted"/>
<dbReference type="PANTHER" id="PTHR43615:SF1">
    <property type="entry name" value="PPDK_N DOMAIN-CONTAINING PROTEIN"/>
    <property type="match status" value="1"/>
</dbReference>
<dbReference type="GO" id="GO:0005524">
    <property type="term" value="F:ATP binding"/>
    <property type="evidence" value="ECO:0007669"/>
    <property type="project" value="InterPro"/>
</dbReference>
<dbReference type="InterPro" id="IPR036637">
    <property type="entry name" value="Phosphohistidine_dom_sf"/>
</dbReference>
<comment type="caution">
    <text evidence="3">The sequence shown here is derived from an EMBL/GenBank/DDBJ whole genome shotgun (WGS) entry which is preliminary data.</text>
</comment>
<dbReference type="EMBL" id="JAAKZZ010000318">
    <property type="protein sequence ID" value="NGO71547.1"/>
    <property type="molecule type" value="Genomic_DNA"/>
</dbReference>
<protein>
    <recommendedName>
        <fullName evidence="5">Phosphoenolpyruvate synthase</fullName>
    </recommendedName>
</protein>
<accession>A0A6G4X3X1</accession>
<dbReference type="Pfam" id="PF01326">
    <property type="entry name" value="PPDK_N"/>
    <property type="match status" value="1"/>
</dbReference>
<dbReference type="Gene3D" id="3.50.30.10">
    <property type="entry name" value="Phosphohistidine domain"/>
    <property type="match status" value="1"/>
</dbReference>
<dbReference type="InterPro" id="IPR051549">
    <property type="entry name" value="PEP_Utilizing_Enz"/>
</dbReference>
<dbReference type="InterPro" id="IPR013815">
    <property type="entry name" value="ATP_grasp_subdomain_1"/>
</dbReference>
<feature type="domain" description="Pyruvate phosphate dikinase AMP/ATP-binding" evidence="2">
    <location>
        <begin position="86"/>
        <end position="289"/>
    </location>
</feature>
<dbReference type="Proteomes" id="UP000477722">
    <property type="component" value="Unassembled WGS sequence"/>
</dbReference>
<dbReference type="InterPro" id="IPR008279">
    <property type="entry name" value="PEP-util_enz_mobile_dom"/>
</dbReference>
<sequence>MSWSGVHVAECSRQPTVAGARLDRQRKGADVEPDLLSLSVVPLSDRRAQDASLTGAKAAHLARSAAAGLPVLPGFVLVRSEGERGERAVREAWRVLSRDGRRGLVVRSSSALEDTAESSMAGQFESVLDVRGWEAFLRAVRTVVGSSTEGQRESSGNGEPGDRMAVLVQPMLRAAVGGVLFGADPIAGRADRMLVSAVRGGPDQLVDGSTQGTLYQLTPRGRVVAQRDEEEGAGTGTARALLGGRQLCVLARLARRTRKVFGGPQDMEFGFDAEGRLWLFQSRPITATAPRVPRGSRLLGPGPVAETFPGVLQPLEEDLWLEPLSHGLTLALDIAGAAPRRTLRRLPAATAVEGRAAADLRLLGAVPHPHPVLNFVNPAPGARRLSAAWRVGRLRAALPGLAMDLTADTDRQLAQFPPPHEMLGGQLLSALDWGRAALSALHAQESLAGSLLGPGSGVTGASEALAVLSEGRRRGLEESELLLRNPVLLALVPPSLAGPEPVLDRLPGETGWTGTPLGVGALPPREALRLRVRWVQEMQAAMAWELGVRMVAEGALDSPERIALLSWPELLERSRTGVLPDGFAERVLRAGTPPLPAMFRLADGRPVAAPEGRGAGAGQGAGGGSGMGTVWNGQPEGEPAERPVLVVRTLDPGLGGVLPRLSGLVAETGSPLSHLAVLAREYGVPTAVGVAGALDRFPPGTVVAVDGGSGAVEAVETGETVRASAHADGADRTCLLYT</sequence>
<dbReference type="AlphaFoldDB" id="A0A6G4X3X1"/>
<evidence type="ECO:0008006" key="5">
    <source>
        <dbReference type="Google" id="ProtNLM"/>
    </source>
</evidence>
<gene>
    <name evidence="3" type="ORF">G5C65_24985</name>
</gene>
<evidence type="ECO:0000313" key="4">
    <source>
        <dbReference type="Proteomes" id="UP000477722"/>
    </source>
</evidence>
<dbReference type="SUPFAM" id="SSF52009">
    <property type="entry name" value="Phosphohistidine domain"/>
    <property type="match status" value="1"/>
</dbReference>
<evidence type="ECO:0000313" key="3">
    <source>
        <dbReference type="EMBL" id="NGO71547.1"/>
    </source>
</evidence>
<reference evidence="3 4" key="1">
    <citation type="submission" date="2020-02" db="EMBL/GenBank/DDBJ databases">
        <title>Whole-genome analyses of novel actinobacteria.</title>
        <authorList>
            <person name="Sahin N."/>
            <person name="Tatar D."/>
        </authorList>
    </citation>
    <scope>NUCLEOTIDE SEQUENCE [LARGE SCALE GENOMIC DNA]</scope>
    <source>
        <strain evidence="3 4">SB3404</strain>
    </source>
</reference>
<organism evidence="3 4">
    <name type="scientific">Streptomyces boncukensis</name>
    <dbReference type="NCBI Taxonomy" id="2711219"/>
    <lineage>
        <taxon>Bacteria</taxon>
        <taxon>Bacillati</taxon>
        <taxon>Actinomycetota</taxon>
        <taxon>Actinomycetes</taxon>
        <taxon>Kitasatosporales</taxon>
        <taxon>Streptomycetaceae</taxon>
        <taxon>Streptomyces</taxon>
    </lineage>
</organism>
<dbReference type="Gene3D" id="3.30.470.20">
    <property type="entry name" value="ATP-grasp fold, B domain"/>
    <property type="match status" value="1"/>
</dbReference>
<dbReference type="Pfam" id="PF00391">
    <property type="entry name" value="PEP-utilizers"/>
    <property type="match status" value="1"/>
</dbReference>
<dbReference type="InterPro" id="IPR002192">
    <property type="entry name" value="PPDK_AMP/ATP-bd"/>
</dbReference>
<dbReference type="PANTHER" id="PTHR43615">
    <property type="entry name" value="PHOSPHOENOLPYRUVATE SYNTHASE-RELATED"/>
    <property type="match status" value="1"/>
</dbReference>
<evidence type="ECO:0000259" key="2">
    <source>
        <dbReference type="Pfam" id="PF01326"/>
    </source>
</evidence>
<dbReference type="Gene3D" id="3.30.1490.20">
    <property type="entry name" value="ATP-grasp fold, A domain"/>
    <property type="match status" value="1"/>
</dbReference>
<keyword evidence="4" id="KW-1185">Reference proteome</keyword>
<dbReference type="SUPFAM" id="SSF56059">
    <property type="entry name" value="Glutathione synthetase ATP-binding domain-like"/>
    <property type="match status" value="1"/>
</dbReference>
<feature type="non-terminal residue" evidence="3">
    <location>
        <position position="738"/>
    </location>
</feature>